<protein>
    <recommendedName>
        <fullName evidence="3">Type II toxin-antitoxin system VapB family antitoxin</fullName>
    </recommendedName>
</protein>
<proteinExistence type="predicted"/>
<dbReference type="Gene3D" id="1.10.1220.10">
    <property type="entry name" value="Met repressor-like"/>
    <property type="match status" value="1"/>
</dbReference>
<reference evidence="1 2" key="1">
    <citation type="journal article" date="2010" name="J. Bacteriol.">
        <title>Complete genome sequence of the cellulolytic thermophile Caldicellulosiruptor obsidiansis OB47T.</title>
        <authorList>
            <person name="Elkins J.G."/>
            <person name="Lochner A."/>
            <person name="Hamilton-Brehm S.D."/>
            <person name="Davenport K.W."/>
            <person name="Podar M."/>
            <person name="Brown S.D."/>
            <person name="Land M.L."/>
            <person name="Hauser L.J."/>
            <person name="Klingeman D.M."/>
            <person name="Raman B."/>
            <person name="Goodwin L.A."/>
            <person name="Tapia R."/>
            <person name="Meincke L.J."/>
            <person name="Detter J.C."/>
            <person name="Bruce D.C."/>
            <person name="Han C.S."/>
            <person name="Palumbo A.V."/>
            <person name="Cottingham R.W."/>
            <person name="Keller M."/>
            <person name="Graham D.E."/>
        </authorList>
    </citation>
    <scope>NUCLEOTIDE SEQUENCE [LARGE SCALE GENOMIC DNA]</scope>
    <source>
        <strain evidence="2">ATCC BAA-2073 / strain OB47</strain>
    </source>
</reference>
<dbReference type="Proteomes" id="UP000000347">
    <property type="component" value="Chromosome"/>
</dbReference>
<evidence type="ECO:0000313" key="2">
    <source>
        <dbReference type="Proteomes" id="UP000000347"/>
    </source>
</evidence>
<dbReference type="OrthoDB" id="9805830at2"/>
<keyword evidence="2" id="KW-1185">Reference proteome</keyword>
<gene>
    <name evidence="1" type="ordered locus">COB47_0632</name>
</gene>
<dbReference type="Pfam" id="PF09957">
    <property type="entry name" value="VapB_antitoxin"/>
    <property type="match status" value="1"/>
</dbReference>
<dbReference type="GO" id="GO:0006355">
    <property type="term" value="P:regulation of DNA-templated transcription"/>
    <property type="evidence" value="ECO:0007669"/>
    <property type="project" value="InterPro"/>
</dbReference>
<dbReference type="STRING" id="608506.COB47_0632"/>
<dbReference type="RefSeq" id="WP_013289952.1">
    <property type="nucleotide sequence ID" value="NC_014392.1"/>
</dbReference>
<name>D9TIW6_CALOO</name>
<sequence length="66" mass="7931">MRTNIFIDENLLKKVMEIAGVKTKKEAVEIALREYLENHTRKNLLDLKGKIMFAEDYDYKRMRARQ</sequence>
<organism evidence="1 2">
    <name type="scientific">Caldicellulosiruptor obsidiansis (strain ATCC BAA-2073 / JCM 16842 / OB47)</name>
    <dbReference type="NCBI Taxonomy" id="608506"/>
    <lineage>
        <taxon>Bacteria</taxon>
        <taxon>Bacillati</taxon>
        <taxon>Bacillota</taxon>
        <taxon>Bacillota incertae sedis</taxon>
        <taxon>Caldicellulosiruptorales</taxon>
        <taxon>Caldicellulosiruptoraceae</taxon>
        <taxon>Caldicellulosiruptor</taxon>
    </lineage>
</organism>
<dbReference type="HOGENOM" id="CLU_179376_0_1_9"/>
<dbReference type="eggNOG" id="COG5450">
    <property type="taxonomic scope" value="Bacteria"/>
</dbReference>
<evidence type="ECO:0008006" key="3">
    <source>
        <dbReference type="Google" id="ProtNLM"/>
    </source>
</evidence>
<accession>D9TIW6</accession>
<evidence type="ECO:0000313" key="1">
    <source>
        <dbReference type="EMBL" id="ADL41948.1"/>
    </source>
</evidence>
<dbReference type="InterPro" id="IPR013321">
    <property type="entry name" value="Arc_rbn_hlx_hlx"/>
</dbReference>
<dbReference type="EMBL" id="CP002164">
    <property type="protein sequence ID" value="ADL41948.1"/>
    <property type="molecule type" value="Genomic_DNA"/>
</dbReference>
<dbReference type="KEGG" id="cob:COB47_0632"/>
<dbReference type="InterPro" id="IPR019239">
    <property type="entry name" value="VapB_antitoxin"/>
</dbReference>
<dbReference type="AlphaFoldDB" id="D9TIW6"/>